<feature type="region of interest" description="Disordered" evidence="1">
    <location>
        <begin position="22"/>
        <end position="95"/>
    </location>
</feature>
<dbReference type="Proteomes" id="UP001383192">
    <property type="component" value="Unassembled WGS sequence"/>
</dbReference>
<organism evidence="2 3">
    <name type="scientific">Paramarasmius palmivorus</name>
    <dbReference type="NCBI Taxonomy" id="297713"/>
    <lineage>
        <taxon>Eukaryota</taxon>
        <taxon>Fungi</taxon>
        <taxon>Dikarya</taxon>
        <taxon>Basidiomycota</taxon>
        <taxon>Agaricomycotina</taxon>
        <taxon>Agaricomycetes</taxon>
        <taxon>Agaricomycetidae</taxon>
        <taxon>Agaricales</taxon>
        <taxon>Marasmiineae</taxon>
        <taxon>Marasmiaceae</taxon>
        <taxon>Paramarasmius</taxon>
    </lineage>
</organism>
<gene>
    <name evidence="2" type="ORF">VNI00_018164</name>
</gene>
<sequence>MILTLGEPRAMNLTIFRDELRTPNEQSVDATIHSTTNDGSNVSGPPNLDPTESENTNPIITSTPHVNFESSSGLQSESIPTPSAHDADSNPSTRKATTAGVIAGAVVRFLLGLYYIAGEDRPILGVELESKSLCIQMNGYPKGILEN</sequence>
<feature type="compositionally biased region" description="Polar residues" evidence="1">
    <location>
        <begin position="23"/>
        <end position="44"/>
    </location>
</feature>
<accession>A0AAW0B0N5</accession>
<protein>
    <submittedName>
        <fullName evidence="2">Uncharacterized protein</fullName>
    </submittedName>
</protein>
<evidence type="ECO:0000256" key="1">
    <source>
        <dbReference type="SAM" id="MobiDB-lite"/>
    </source>
</evidence>
<keyword evidence="3" id="KW-1185">Reference proteome</keyword>
<proteinExistence type="predicted"/>
<dbReference type="EMBL" id="JAYKXP010000215">
    <property type="protein sequence ID" value="KAK7019170.1"/>
    <property type="molecule type" value="Genomic_DNA"/>
</dbReference>
<name>A0AAW0B0N5_9AGAR</name>
<comment type="caution">
    <text evidence="2">The sequence shown here is derived from an EMBL/GenBank/DDBJ whole genome shotgun (WGS) entry which is preliminary data.</text>
</comment>
<evidence type="ECO:0000313" key="2">
    <source>
        <dbReference type="EMBL" id="KAK7019170.1"/>
    </source>
</evidence>
<feature type="compositionally biased region" description="Polar residues" evidence="1">
    <location>
        <begin position="53"/>
        <end position="81"/>
    </location>
</feature>
<reference evidence="2 3" key="1">
    <citation type="submission" date="2024-01" db="EMBL/GenBank/DDBJ databases">
        <title>A draft genome for a cacao thread blight-causing isolate of Paramarasmius palmivorus.</title>
        <authorList>
            <person name="Baruah I.K."/>
            <person name="Bukari Y."/>
            <person name="Amoako-Attah I."/>
            <person name="Meinhardt L.W."/>
            <person name="Bailey B.A."/>
            <person name="Cohen S.P."/>
        </authorList>
    </citation>
    <scope>NUCLEOTIDE SEQUENCE [LARGE SCALE GENOMIC DNA]</scope>
    <source>
        <strain evidence="2 3">GH-12</strain>
    </source>
</reference>
<evidence type="ECO:0000313" key="3">
    <source>
        <dbReference type="Proteomes" id="UP001383192"/>
    </source>
</evidence>
<dbReference type="AlphaFoldDB" id="A0AAW0B0N5"/>